<reference evidence="9 10" key="1">
    <citation type="submission" date="2019-08" db="EMBL/GenBank/DDBJ databases">
        <title>Draft genome sequences of two oriental melons (Cucumis melo L. var makuwa).</title>
        <authorList>
            <person name="Kwon S.-Y."/>
        </authorList>
    </citation>
    <scope>NUCLEOTIDE SEQUENCE [LARGE SCALE GENOMIC DNA]</scope>
    <source>
        <strain evidence="10">cv. SW 3</strain>
        <tissue evidence="9">Leaf</tissue>
    </source>
</reference>
<dbReference type="GO" id="GO:0046872">
    <property type="term" value="F:metal ion binding"/>
    <property type="evidence" value="ECO:0007669"/>
    <property type="project" value="UniProtKB-KW"/>
</dbReference>
<evidence type="ECO:0000256" key="7">
    <source>
        <dbReference type="PIRSR" id="PIRSR606689-1"/>
    </source>
</evidence>
<evidence type="ECO:0000256" key="2">
    <source>
        <dbReference type="ARBA" id="ARBA00022707"/>
    </source>
</evidence>
<dbReference type="STRING" id="1194695.A0A5A7SXP6"/>
<feature type="binding site" evidence="7">
    <location>
        <begin position="24"/>
        <end position="31"/>
    </location>
    <ligand>
        <name>GTP</name>
        <dbReference type="ChEBI" id="CHEBI:37565"/>
    </ligand>
</feature>
<protein>
    <submittedName>
        <fullName evidence="9">ADP-ribosylation factor 2</fullName>
    </submittedName>
</protein>
<evidence type="ECO:0000256" key="4">
    <source>
        <dbReference type="ARBA" id="ARBA00022892"/>
    </source>
</evidence>
<keyword evidence="4" id="KW-0931">ER-Golgi transport</keyword>
<dbReference type="InterPro" id="IPR024156">
    <property type="entry name" value="Small_GTPase_ARF"/>
</dbReference>
<evidence type="ECO:0000256" key="3">
    <source>
        <dbReference type="ARBA" id="ARBA00022741"/>
    </source>
</evidence>
<evidence type="ECO:0000256" key="5">
    <source>
        <dbReference type="ARBA" id="ARBA00022927"/>
    </source>
</evidence>
<dbReference type="EMBL" id="SSTE01020050">
    <property type="protein sequence ID" value="KAA0035378.1"/>
    <property type="molecule type" value="Genomic_DNA"/>
</dbReference>
<dbReference type="OrthoDB" id="1887762at2759"/>
<dbReference type="InterPro" id="IPR006689">
    <property type="entry name" value="Small_GTPase_ARF/SAR"/>
</dbReference>
<keyword evidence="3 7" id="KW-0547">Nucleotide-binding</keyword>
<evidence type="ECO:0000256" key="6">
    <source>
        <dbReference type="ARBA" id="ARBA00023134"/>
    </source>
</evidence>
<proteinExistence type="inferred from homology"/>
<sequence length="55" mass="6371">MGLTFTKLFRRLFAKKEMRISMVGLNAAGKTTILYKLKLREIVKTIPTIGVFFDY</sequence>
<keyword evidence="6 7" id="KW-0342">GTP-binding</keyword>
<organism evidence="9 10">
    <name type="scientific">Cucumis melo var. makuwa</name>
    <name type="common">Oriental melon</name>
    <dbReference type="NCBI Taxonomy" id="1194695"/>
    <lineage>
        <taxon>Eukaryota</taxon>
        <taxon>Viridiplantae</taxon>
        <taxon>Streptophyta</taxon>
        <taxon>Embryophyta</taxon>
        <taxon>Tracheophyta</taxon>
        <taxon>Spermatophyta</taxon>
        <taxon>Magnoliopsida</taxon>
        <taxon>eudicotyledons</taxon>
        <taxon>Gunneridae</taxon>
        <taxon>Pentapetalae</taxon>
        <taxon>rosids</taxon>
        <taxon>fabids</taxon>
        <taxon>Cucurbitales</taxon>
        <taxon>Cucurbitaceae</taxon>
        <taxon>Benincaseae</taxon>
        <taxon>Cucumis</taxon>
    </lineage>
</organism>
<feature type="binding site" evidence="8">
    <location>
        <position position="31"/>
    </location>
    <ligand>
        <name>Mg(2+)</name>
        <dbReference type="ChEBI" id="CHEBI:18420"/>
    </ligand>
</feature>
<keyword evidence="5" id="KW-0813">Transport</keyword>
<accession>A0A5A7SXP6</accession>
<evidence type="ECO:0000256" key="1">
    <source>
        <dbReference type="ARBA" id="ARBA00010290"/>
    </source>
</evidence>
<keyword evidence="2" id="KW-0449">Lipoprotein</keyword>
<keyword evidence="8" id="KW-0460">Magnesium</keyword>
<keyword evidence="2" id="KW-0519">Myristate</keyword>
<comment type="similarity">
    <text evidence="1">Belongs to the small GTPase superfamily. Arf family.</text>
</comment>
<keyword evidence="8" id="KW-0479">Metal-binding</keyword>
<keyword evidence="5" id="KW-0653">Protein transport</keyword>
<comment type="caution">
    <text evidence="9">The sequence shown here is derived from an EMBL/GenBank/DDBJ whole genome shotgun (WGS) entry which is preliminary data.</text>
</comment>
<dbReference type="SUPFAM" id="SSF52540">
    <property type="entry name" value="P-loop containing nucleoside triphosphate hydrolases"/>
    <property type="match status" value="1"/>
</dbReference>
<feature type="binding site" evidence="8">
    <location>
        <position position="48"/>
    </location>
    <ligand>
        <name>Mg(2+)</name>
        <dbReference type="ChEBI" id="CHEBI:18420"/>
    </ligand>
</feature>
<name>A0A5A7SXP6_CUCMM</name>
<gene>
    <name evidence="9" type="ORF">E6C27_scaffold597G00150</name>
</gene>
<dbReference type="Gene3D" id="3.40.50.300">
    <property type="entry name" value="P-loop containing nucleotide triphosphate hydrolases"/>
    <property type="match status" value="1"/>
</dbReference>
<dbReference type="GO" id="GO:0003924">
    <property type="term" value="F:GTPase activity"/>
    <property type="evidence" value="ECO:0007669"/>
    <property type="project" value="InterPro"/>
</dbReference>
<dbReference type="GO" id="GO:0015031">
    <property type="term" value="P:protein transport"/>
    <property type="evidence" value="ECO:0007669"/>
    <property type="project" value="UniProtKB-KW"/>
</dbReference>
<evidence type="ECO:0000256" key="8">
    <source>
        <dbReference type="PIRSR" id="PIRSR606689-2"/>
    </source>
</evidence>
<dbReference type="Proteomes" id="UP000321393">
    <property type="component" value="Unassembled WGS sequence"/>
</dbReference>
<dbReference type="GO" id="GO:0005525">
    <property type="term" value="F:GTP binding"/>
    <property type="evidence" value="ECO:0007669"/>
    <property type="project" value="UniProtKB-KW"/>
</dbReference>
<dbReference type="PANTHER" id="PTHR11711">
    <property type="entry name" value="ADP RIBOSYLATION FACTOR-RELATED"/>
    <property type="match status" value="1"/>
</dbReference>
<dbReference type="GO" id="GO:0016192">
    <property type="term" value="P:vesicle-mediated transport"/>
    <property type="evidence" value="ECO:0007669"/>
    <property type="project" value="UniProtKB-KW"/>
</dbReference>
<dbReference type="AlphaFoldDB" id="A0A5A7SXP6"/>
<evidence type="ECO:0000313" key="9">
    <source>
        <dbReference type="EMBL" id="KAA0035378.1"/>
    </source>
</evidence>
<evidence type="ECO:0000313" key="10">
    <source>
        <dbReference type="Proteomes" id="UP000321393"/>
    </source>
</evidence>
<dbReference type="InterPro" id="IPR027417">
    <property type="entry name" value="P-loop_NTPase"/>
</dbReference>
<dbReference type="Pfam" id="PF00025">
    <property type="entry name" value="Arf"/>
    <property type="match status" value="1"/>
</dbReference>